<proteinExistence type="predicted"/>
<organism evidence="1 2">
    <name type="scientific">Vibrio caribbeanicus</name>
    <dbReference type="NCBI Taxonomy" id="701175"/>
    <lineage>
        <taxon>Bacteria</taxon>
        <taxon>Pseudomonadati</taxon>
        <taxon>Pseudomonadota</taxon>
        <taxon>Gammaproteobacteria</taxon>
        <taxon>Vibrionales</taxon>
        <taxon>Vibrionaceae</taxon>
        <taxon>Vibrio</taxon>
    </lineage>
</organism>
<protein>
    <submittedName>
        <fullName evidence="1">Uncharacterized protein</fullName>
    </submittedName>
</protein>
<evidence type="ECO:0000313" key="2">
    <source>
        <dbReference type="Proteomes" id="UP000030421"/>
    </source>
</evidence>
<comment type="caution">
    <text evidence="1">The sequence shown here is derived from an EMBL/GenBank/DDBJ whole genome shotgun (WGS) entry which is preliminary data.</text>
</comment>
<accession>A0ACC4NZB9</accession>
<reference evidence="1" key="1">
    <citation type="submission" date="2014-10" db="EMBL/GenBank/DDBJ databases">
        <title>Genome sequencing of Vibrio caribbeanicus T14.</title>
        <authorList>
            <person name="Chan K.-G."/>
            <person name="Mohamad N.I."/>
        </authorList>
    </citation>
    <scope>NUCLEOTIDE SEQUENCE</scope>
    <source>
        <strain evidence="1">T14</strain>
    </source>
</reference>
<gene>
    <name evidence="1" type="ORF">NM09_03950</name>
</gene>
<keyword evidence="2" id="KW-1185">Reference proteome</keyword>
<sequence>MEKEPTVSVVIAAYNRPDYLHDAIESVLRQTYPIEQIVVVDDCSPIDLKPTIEKFPDANILYHKKENNLGVSNSRNLGLKLATGDYVAILDDDDVYDERKIEVQMQAIQSSDNCIASLTACSMIGSGTESAISYMSSGLIQEDDLRKGNPYVGLLAERQHFIEEPYDERLTLGEDWDVYIRLKRRGEIYFCSNPLYFYRKGNHESLTGKAKKMKLEDVDHRLAVSYKNRDWLGERYFNIRIARVMLSYIWVKSNKAGWIAASIKRAGLRATLSVLFSGVRSKLFRKKTF</sequence>
<name>A0ACC4NZB9_9VIBR</name>
<evidence type="ECO:0000313" key="1">
    <source>
        <dbReference type="EMBL" id="KHD25914.1"/>
    </source>
</evidence>
<dbReference type="EMBL" id="JRWR01000003">
    <property type="protein sequence ID" value="KHD25914.1"/>
    <property type="molecule type" value="Genomic_DNA"/>
</dbReference>
<dbReference type="Proteomes" id="UP000030421">
    <property type="component" value="Unassembled WGS sequence"/>
</dbReference>